<accession>A0ABR5MJ48</accession>
<reference evidence="1 2" key="1">
    <citation type="submission" date="2015-07" db="EMBL/GenBank/DDBJ databases">
        <title>High-quality draft genome sequence of Oceanobacillus caeni HM6, a bacillus isolated from a human feces.</title>
        <authorList>
            <person name="Kumar J."/>
            <person name="Verma M.K."/>
            <person name="Pandey R."/>
            <person name="Bhambi M."/>
            <person name="Chauhan N."/>
        </authorList>
    </citation>
    <scope>NUCLEOTIDE SEQUENCE [LARGE SCALE GENOMIC DNA]</scope>
    <source>
        <strain evidence="1 2">HM6</strain>
    </source>
</reference>
<dbReference type="EMBL" id="LGTK01000026">
    <property type="protein sequence ID" value="KPH75151.1"/>
    <property type="molecule type" value="Genomic_DNA"/>
</dbReference>
<sequence length="65" mass="7116">MVTAIIFTGLSPLIKLGMIIKSRNVEVPFSIQSNSKVFAFIVACMEGAYRTFKGKGNARFSTRGD</sequence>
<gene>
    <name evidence="1" type="ORF">AFL42_09085</name>
</gene>
<proteinExistence type="predicted"/>
<protein>
    <submittedName>
        <fullName evidence="1">Uncharacterized protein</fullName>
    </submittedName>
</protein>
<name>A0ABR5MJ48_9BACI</name>
<evidence type="ECO:0000313" key="2">
    <source>
        <dbReference type="Proteomes" id="UP000037854"/>
    </source>
</evidence>
<organism evidence="1 2">
    <name type="scientific">Oceanobacillus caeni</name>
    <dbReference type="NCBI Taxonomy" id="405946"/>
    <lineage>
        <taxon>Bacteria</taxon>
        <taxon>Bacillati</taxon>
        <taxon>Bacillota</taxon>
        <taxon>Bacilli</taxon>
        <taxon>Bacillales</taxon>
        <taxon>Bacillaceae</taxon>
        <taxon>Oceanobacillus</taxon>
    </lineage>
</organism>
<comment type="caution">
    <text evidence="1">The sequence shown here is derived from an EMBL/GenBank/DDBJ whole genome shotgun (WGS) entry which is preliminary data.</text>
</comment>
<evidence type="ECO:0000313" key="1">
    <source>
        <dbReference type="EMBL" id="KPH75151.1"/>
    </source>
</evidence>
<keyword evidence="2" id="KW-1185">Reference proteome</keyword>
<dbReference type="Proteomes" id="UP000037854">
    <property type="component" value="Unassembled WGS sequence"/>
</dbReference>